<gene>
    <name evidence="1" type="ORF">HPB50_007584</name>
</gene>
<keyword evidence="2" id="KW-1185">Reference proteome</keyword>
<evidence type="ECO:0000313" key="1">
    <source>
        <dbReference type="EMBL" id="KAH6945223.1"/>
    </source>
</evidence>
<name>A0ACB7TDT5_HYAAI</name>
<accession>A0ACB7TDT5</accession>
<proteinExistence type="predicted"/>
<dbReference type="Proteomes" id="UP000821845">
    <property type="component" value="Chromosome 1"/>
</dbReference>
<reference evidence="1" key="1">
    <citation type="submission" date="2020-05" db="EMBL/GenBank/DDBJ databases">
        <title>Large-scale comparative analyses of tick genomes elucidate their genetic diversity and vector capacities.</title>
        <authorList>
            <person name="Jia N."/>
            <person name="Wang J."/>
            <person name="Shi W."/>
            <person name="Du L."/>
            <person name="Sun Y."/>
            <person name="Zhan W."/>
            <person name="Jiang J."/>
            <person name="Wang Q."/>
            <person name="Zhang B."/>
            <person name="Ji P."/>
            <person name="Sakyi L.B."/>
            <person name="Cui X."/>
            <person name="Yuan T."/>
            <person name="Jiang B."/>
            <person name="Yang W."/>
            <person name="Lam T.T.-Y."/>
            <person name="Chang Q."/>
            <person name="Ding S."/>
            <person name="Wang X."/>
            <person name="Zhu J."/>
            <person name="Ruan X."/>
            <person name="Zhao L."/>
            <person name="Wei J."/>
            <person name="Que T."/>
            <person name="Du C."/>
            <person name="Cheng J."/>
            <person name="Dai P."/>
            <person name="Han X."/>
            <person name="Huang E."/>
            <person name="Gao Y."/>
            <person name="Liu J."/>
            <person name="Shao H."/>
            <person name="Ye R."/>
            <person name="Li L."/>
            <person name="Wei W."/>
            <person name="Wang X."/>
            <person name="Wang C."/>
            <person name="Yang T."/>
            <person name="Huo Q."/>
            <person name="Li W."/>
            <person name="Guo W."/>
            <person name="Chen H."/>
            <person name="Zhou L."/>
            <person name="Ni X."/>
            <person name="Tian J."/>
            <person name="Zhou Y."/>
            <person name="Sheng Y."/>
            <person name="Liu T."/>
            <person name="Pan Y."/>
            <person name="Xia L."/>
            <person name="Li J."/>
            <person name="Zhao F."/>
            <person name="Cao W."/>
        </authorList>
    </citation>
    <scope>NUCLEOTIDE SEQUENCE</scope>
    <source>
        <strain evidence="1">Hyas-2018</strain>
    </source>
</reference>
<organism evidence="1 2">
    <name type="scientific">Hyalomma asiaticum</name>
    <name type="common">Tick</name>
    <dbReference type="NCBI Taxonomy" id="266040"/>
    <lineage>
        <taxon>Eukaryota</taxon>
        <taxon>Metazoa</taxon>
        <taxon>Ecdysozoa</taxon>
        <taxon>Arthropoda</taxon>
        <taxon>Chelicerata</taxon>
        <taxon>Arachnida</taxon>
        <taxon>Acari</taxon>
        <taxon>Parasitiformes</taxon>
        <taxon>Ixodida</taxon>
        <taxon>Ixodoidea</taxon>
        <taxon>Ixodidae</taxon>
        <taxon>Hyalomminae</taxon>
        <taxon>Hyalomma</taxon>
    </lineage>
</organism>
<protein>
    <submittedName>
        <fullName evidence="1">Uncharacterized protein</fullName>
    </submittedName>
</protein>
<evidence type="ECO:0000313" key="2">
    <source>
        <dbReference type="Proteomes" id="UP000821845"/>
    </source>
</evidence>
<sequence length="247" mass="26050">MVVVISRRTAVDLLWDGSASSYSGESPPHKRRSSVSFIANPDGTGDDVSNVSGSSTIVDAISGCGDHMTEPWNNIDGRCACVGHRGIPYRRRECDVLLETGVKATACLCNATRHTGAIHGTLRQPVGKSRTARRPKMSSGEAPQHCMEVNTTVDGASETVGQLHTPHASAVSGTSSVDLTPSEAADAAACVAVGGLDRVEQTSAAPRSHQRATAGEHRNSMQTQRLGRGTQDSENFFESQAIFYGGN</sequence>
<dbReference type="EMBL" id="CM023481">
    <property type="protein sequence ID" value="KAH6945223.1"/>
    <property type="molecule type" value="Genomic_DNA"/>
</dbReference>
<comment type="caution">
    <text evidence="1">The sequence shown here is derived from an EMBL/GenBank/DDBJ whole genome shotgun (WGS) entry which is preliminary data.</text>
</comment>